<dbReference type="EMBL" id="AP017927">
    <property type="protein sequence ID" value="BAW34791.1"/>
    <property type="molecule type" value="Genomic_DNA"/>
</dbReference>
<feature type="transmembrane region" description="Helical" evidence="1">
    <location>
        <begin position="17"/>
        <end position="40"/>
    </location>
</feature>
<proteinExistence type="predicted"/>
<reference evidence="2" key="1">
    <citation type="submission" date="2016-12" db="EMBL/GenBank/DDBJ databases">
        <title>Plant chloroplast DNA.</title>
        <authorList>
            <person name="Ihara K."/>
            <person name="Takabayashi A."/>
        </authorList>
    </citation>
    <scope>NUCLEOTIDE SEQUENCE</scope>
</reference>
<sequence>MITKFFDFSLFFSSSPFLSGLFCGLILSIPLCTTGLISLYTLFNLGIWAGFISFLGAIIGECIFLSLIAFGAYWGIQFWISWFPTIFFIGNIFAAKMFFQFSLSPFYEQTILKKNIEFIKIFIITFALSFANISLINISHLIFDLKLLNSSFLFIFGIFISQISISSIFCLTLVDIFLQTNNFISRLFVRSLSIRKFSEILGYIGLSLLIQANLNFPWNGYFNYFITNQNSSFQFHFLPDSRFSKFKRELNKRYKAMYKTKEVSLSVYLLTNYGGNFQDPNSLSQFPLSTTGSINDIKLEKTLAKNNNTQLKSILTSKIANIGISERFNDLKVFHKIERVSKPFWKKGQVCNLVLYKDFYFIPEKIQNVQKTGLEDKPGIILSKLSEPDLMNQYFAKNYFLHLKTLNKN</sequence>
<feature type="transmembrane region" description="Helical" evidence="1">
    <location>
        <begin position="47"/>
        <end position="73"/>
    </location>
</feature>
<feature type="transmembrane region" description="Helical" evidence="1">
    <location>
        <begin position="119"/>
        <end position="142"/>
    </location>
</feature>
<name>A0A1L7NY12_9VIRI</name>
<protein>
    <submittedName>
        <fullName evidence="2">Hypothetical chloroplast RF1</fullName>
    </submittedName>
</protein>
<evidence type="ECO:0000256" key="1">
    <source>
        <dbReference type="SAM" id="Phobius"/>
    </source>
</evidence>
<dbReference type="GeneID" id="30862121"/>
<feature type="transmembrane region" description="Helical" evidence="1">
    <location>
        <begin position="200"/>
        <end position="218"/>
    </location>
</feature>
<keyword evidence="1" id="KW-1133">Transmembrane helix</keyword>
<accession>A0A1L7NY12</accession>
<keyword evidence="1" id="KW-0472">Membrane</keyword>
<organism evidence="2">
    <name type="scientific">Palmophyllum crassum</name>
    <dbReference type="NCBI Taxonomy" id="1615899"/>
    <lineage>
        <taxon>Eukaryota</taxon>
        <taxon>Viridiplantae</taxon>
        <taxon>Prasinodermophyta</taxon>
        <taxon>Palmophyllophyceae</taxon>
        <taxon>Palmophyllales</taxon>
        <taxon>Palmophyllaceae</taxon>
        <taxon>Palmophyllum</taxon>
    </lineage>
</organism>
<keyword evidence="2" id="KW-0150">Chloroplast</keyword>
<evidence type="ECO:0000313" key="2">
    <source>
        <dbReference type="EMBL" id="BAW34791.1"/>
    </source>
</evidence>
<geneLocation type="chloroplast" evidence="2"/>
<dbReference type="RefSeq" id="YP_009340844.1">
    <property type="nucleotide sequence ID" value="NC_033387.1"/>
</dbReference>
<feature type="transmembrane region" description="Helical" evidence="1">
    <location>
        <begin position="79"/>
        <end position="99"/>
    </location>
</feature>
<keyword evidence="1" id="KW-0812">Transmembrane</keyword>
<keyword evidence="2" id="KW-0934">Plastid</keyword>
<dbReference type="AlphaFoldDB" id="A0A1L7NY12"/>
<gene>
    <name evidence="2" type="primary">ycf1</name>
</gene>
<feature type="transmembrane region" description="Helical" evidence="1">
    <location>
        <begin position="154"/>
        <end position="179"/>
    </location>
</feature>